<dbReference type="RefSeq" id="XP_001793164.1">
    <property type="nucleotide sequence ID" value="XM_001793112.1"/>
</dbReference>
<accession>Q0V0A4</accession>
<proteinExistence type="predicted"/>
<evidence type="ECO:0000313" key="1">
    <source>
        <dbReference type="EMBL" id="EAT89291.1"/>
    </source>
</evidence>
<evidence type="ECO:0000313" key="2">
    <source>
        <dbReference type="Proteomes" id="UP000001055"/>
    </source>
</evidence>
<dbReference type="VEuPathDB" id="FungiDB:JI435_406370"/>
<gene>
    <name evidence="1" type="ORF">SNOG_02560</name>
</gene>
<dbReference type="EMBL" id="CH445328">
    <property type="protein sequence ID" value="EAT89291.1"/>
    <property type="molecule type" value="Genomic_DNA"/>
</dbReference>
<dbReference type="AlphaFoldDB" id="Q0V0A4"/>
<organism evidence="1 2">
    <name type="scientific">Phaeosphaeria nodorum (strain SN15 / ATCC MYA-4574 / FGSC 10173)</name>
    <name type="common">Glume blotch fungus</name>
    <name type="synonym">Parastagonospora nodorum</name>
    <dbReference type="NCBI Taxonomy" id="321614"/>
    <lineage>
        <taxon>Eukaryota</taxon>
        <taxon>Fungi</taxon>
        <taxon>Dikarya</taxon>
        <taxon>Ascomycota</taxon>
        <taxon>Pezizomycotina</taxon>
        <taxon>Dothideomycetes</taxon>
        <taxon>Pleosporomycetidae</taxon>
        <taxon>Pleosporales</taxon>
        <taxon>Pleosporineae</taxon>
        <taxon>Phaeosphaeriaceae</taxon>
        <taxon>Parastagonospora</taxon>
    </lineage>
</organism>
<dbReference type="GeneID" id="5970753"/>
<reference evidence="2" key="1">
    <citation type="journal article" date="2007" name="Plant Cell">
        <title>Dothideomycete-plant interactions illuminated by genome sequencing and EST analysis of the wheat pathogen Stagonospora nodorum.</title>
        <authorList>
            <person name="Hane J.K."/>
            <person name="Lowe R.G."/>
            <person name="Solomon P.S."/>
            <person name="Tan K.C."/>
            <person name="Schoch C.L."/>
            <person name="Spatafora J.W."/>
            <person name="Crous P.W."/>
            <person name="Kodira C."/>
            <person name="Birren B.W."/>
            <person name="Galagan J.E."/>
            <person name="Torriani S.F."/>
            <person name="McDonald B.A."/>
            <person name="Oliver R.P."/>
        </authorList>
    </citation>
    <scope>NUCLEOTIDE SEQUENCE [LARGE SCALE GENOMIC DNA]</scope>
    <source>
        <strain evidence="2">SN15 / ATCC MYA-4574 / FGSC 10173</strain>
    </source>
</reference>
<sequence>MDISEPPAIFALNPSLDATMESHHAVAALNETNPAFTVQLAVENSPSILNSSDGDLTVLNPDQEDTMSSNAAPSHSADYAFELGSDFEFDIDNALSGSLMYNFPSFTLQGEAQEHIPTSLTTHEYRNLGKMGSRYSANLPLSTTCPASLDKPFEPELQGHKGQSSFGRPDRFFLSGSIDVRTSLEEGSAFLEANNLINAVANGNKSDQSPTSESCCAFIQCYLR</sequence>
<dbReference type="Proteomes" id="UP000001055">
    <property type="component" value="Unassembled WGS sequence"/>
</dbReference>
<dbReference type="InParanoid" id="Q0V0A4"/>
<dbReference type="HOGENOM" id="CLU_1235412_0_0_1"/>
<dbReference type="KEGG" id="pno:SNOG_02560"/>
<dbReference type="VEuPathDB" id="FungiDB:JI435_025600"/>
<protein>
    <submittedName>
        <fullName evidence="1">Uncharacterized protein</fullName>
    </submittedName>
</protein>
<name>Q0V0A4_PHANO</name>